<evidence type="ECO:0000313" key="1">
    <source>
        <dbReference type="EMBL" id="CBE69616.1"/>
    </source>
</evidence>
<name>D5MJN1_METO1</name>
<dbReference type="EMBL" id="FP565575">
    <property type="protein sequence ID" value="CBE69616.1"/>
    <property type="molecule type" value="Genomic_DNA"/>
</dbReference>
<gene>
    <name evidence="1" type="ORF">DAMO_2543</name>
</gene>
<dbReference type="KEGG" id="mox:DAMO_2543"/>
<organism evidence="1 2">
    <name type="scientific">Methylomirabilis oxygeniifera</name>
    <dbReference type="NCBI Taxonomy" id="671143"/>
    <lineage>
        <taxon>Bacteria</taxon>
        <taxon>Candidatus Methylomirabilota</taxon>
        <taxon>Candidatus Methylomirabilia</taxon>
        <taxon>Candidatus Methylomirabilales</taxon>
        <taxon>Candidatus Methylomirabilaceae</taxon>
        <taxon>Candidatus Methylomirabilis</taxon>
    </lineage>
</organism>
<dbReference type="Proteomes" id="UP000006898">
    <property type="component" value="Chromosome"/>
</dbReference>
<accession>D5MJN1</accession>
<dbReference type="AlphaFoldDB" id="D5MJN1"/>
<reference evidence="1 2" key="1">
    <citation type="journal article" date="2010" name="Nature">
        <title>Nitrite-driven anaerobic methane oxidation by oxygenic bacteria.</title>
        <authorList>
            <person name="Ettwig K.F."/>
            <person name="Butler M.K."/>
            <person name="Le Paslier D."/>
            <person name="Pelletier E."/>
            <person name="Mangenot S."/>
            <person name="Kuypers M.M.M."/>
            <person name="Schreiber F."/>
            <person name="Dutilh B.E."/>
            <person name="Zedelius J."/>
            <person name="de Beer D."/>
            <person name="Gloerich J."/>
            <person name="Wessels H.J.C.T."/>
            <person name="van Allen T."/>
            <person name="Luesken F."/>
            <person name="Wu M."/>
            <person name="van de Pas-Schoonen K.T."/>
            <person name="Op den Camp H.J.M."/>
            <person name="Janssen-Megens E.M."/>
            <person name="Francoijs K-J."/>
            <person name="Stunnenberg H."/>
            <person name="Weissenbach J."/>
            <person name="Jetten M.S.M."/>
            <person name="Strous M."/>
        </authorList>
    </citation>
    <scope>NUCLEOTIDE SEQUENCE [LARGE SCALE GENOMIC DNA]</scope>
</reference>
<proteinExistence type="predicted"/>
<sequence length="67" mass="7457">MRATVGAVDPDPRPIESSPSLLRITLCYHDPFELSIRKAHSRAGSRPTQFASTMKTAPHIVDYTFTN</sequence>
<dbReference type="HOGENOM" id="CLU_2804460_0_0_0"/>
<evidence type="ECO:0000313" key="2">
    <source>
        <dbReference type="Proteomes" id="UP000006898"/>
    </source>
</evidence>
<protein>
    <submittedName>
        <fullName evidence="1">Uncharacterized protein</fullName>
    </submittedName>
</protein>